<name>A0A377DC62_ECOLX</name>
<dbReference type="SUPFAM" id="SSF158832">
    <property type="entry name" value="Tex N-terminal region-like"/>
    <property type="match status" value="1"/>
</dbReference>
<reference evidence="2 3" key="1">
    <citation type="submission" date="2018-06" db="EMBL/GenBank/DDBJ databases">
        <authorList>
            <consortium name="Pathogen Informatics"/>
            <person name="Doyle S."/>
        </authorList>
    </citation>
    <scope>NUCLEOTIDE SEQUENCE [LARGE SCALE GENOMIC DNA]</scope>
    <source>
        <strain evidence="2 3">NCTC7922</strain>
    </source>
</reference>
<accession>A0A377DC62</accession>
<dbReference type="InterPro" id="IPR055179">
    <property type="entry name" value="Tex-like_central_region"/>
</dbReference>
<protein>
    <submittedName>
        <fullName evidence="2">Transcriptional accessory protein</fullName>
    </submittedName>
</protein>
<evidence type="ECO:0000259" key="1">
    <source>
        <dbReference type="Pfam" id="PF22706"/>
    </source>
</evidence>
<evidence type="ECO:0000313" key="3">
    <source>
        <dbReference type="Proteomes" id="UP000254174"/>
    </source>
</evidence>
<dbReference type="Pfam" id="PF22706">
    <property type="entry name" value="Tex_central_region"/>
    <property type="match status" value="1"/>
</dbReference>
<dbReference type="Gene3D" id="1.10.3500.10">
    <property type="entry name" value="Tex N-terminal region-like"/>
    <property type="match status" value="1"/>
</dbReference>
<sequence length="56" mass="5910">MADLLWSDPSHTPEVAAAQYVDADKGVADTKAALDGARYILMERFAEDAAPAGKST</sequence>
<organism evidence="2 3">
    <name type="scientific">Escherichia coli</name>
    <dbReference type="NCBI Taxonomy" id="562"/>
    <lineage>
        <taxon>Bacteria</taxon>
        <taxon>Pseudomonadati</taxon>
        <taxon>Pseudomonadota</taxon>
        <taxon>Gammaproteobacteria</taxon>
        <taxon>Enterobacterales</taxon>
        <taxon>Enterobacteriaceae</taxon>
        <taxon>Escherichia</taxon>
    </lineage>
</organism>
<evidence type="ECO:0000313" key="2">
    <source>
        <dbReference type="EMBL" id="STM17988.1"/>
    </source>
</evidence>
<feature type="domain" description="Tex-like central region" evidence="1">
    <location>
        <begin position="8"/>
        <end position="50"/>
    </location>
</feature>
<dbReference type="AlphaFoldDB" id="A0A377DC62"/>
<dbReference type="EMBL" id="UGFC01000006">
    <property type="protein sequence ID" value="STM17988.1"/>
    <property type="molecule type" value="Genomic_DNA"/>
</dbReference>
<dbReference type="InterPro" id="IPR023323">
    <property type="entry name" value="Tex-like_dom_sf"/>
</dbReference>
<proteinExistence type="predicted"/>
<dbReference type="Proteomes" id="UP000254174">
    <property type="component" value="Unassembled WGS sequence"/>
</dbReference>
<gene>
    <name evidence="2" type="primary">yhgF_2</name>
    <name evidence="2" type="ORF">NCTC7922_04169</name>
</gene>